<dbReference type="InterPro" id="IPR041492">
    <property type="entry name" value="HAD_2"/>
</dbReference>
<dbReference type="AlphaFoldDB" id="A0A3P8KBI4"/>
<comment type="similarity">
    <text evidence="2">Belongs to the HAD-like hydrolase superfamily. CbbY/CbbZ/Gph/YieH family.</text>
</comment>
<proteinExistence type="inferred from homology"/>
<comment type="cofactor">
    <cofactor evidence="1">
        <name>Mg(2+)</name>
        <dbReference type="ChEBI" id="CHEBI:18420"/>
    </cofactor>
</comment>
<reference evidence="5 6" key="1">
    <citation type="submission" date="2018-12" db="EMBL/GenBank/DDBJ databases">
        <authorList>
            <consortium name="Pathogen Informatics"/>
        </authorList>
    </citation>
    <scope>NUCLEOTIDE SEQUENCE [LARGE SCALE GENOMIC DNA]</scope>
    <source>
        <strain evidence="5 6">NCTC13098</strain>
    </source>
</reference>
<keyword evidence="5" id="KW-0378">Hydrolase</keyword>
<keyword evidence="4" id="KW-0460">Magnesium</keyword>
<dbReference type="InterPro" id="IPR023198">
    <property type="entry name" value="PGP-like_dom2"/>
</dbReference>
<evidence type="ECO:0000256" key="2">
    <source>
        <dbReference type="ARBA" id="ARBA00006171"/>
    </source>
</evidence>
<dbReference type="EC" id="3.1.3.-" evidence="5"/>
<dbReference type="NCBIfam" id="TIGR01509">
    <property type="entry name" value="HAD-SF-IA-v3"/>
    <property type="match status" value="1"/>
</dbReference>
<dbReference type="InterPro" id="IPR036412">
    <property type="entry name" value="HAD-like_sf"/>
</dbReference>
<gene>
    <name evidence="5" type="ORF">NCTC13098_02412</name>
</gene>
<dbReference type="InterPro" id="IPR023214">
    <property type="entry name" value="HAD_sf"/>
</dbReference>
<dbReference type="EMBL" id="LR131271">
    <property type="protein sequence ID" value="VDR26075.1"/>
    <property type="molecule type" value="Genomic_DNA"/>
</dbReference>
<accession>A0A3P8KBI4</accession>
<evidence type="ECO:0000313" key="6">
    <source>
        <dbReference type="Proteomes" id="UP000274346"/>
    </source>
</evidence>
<dbReference type="GO" id="GO:0046872">
    <property type="term" value="F:metal ion binding"/>
    <property type="evidence" value="ECO:0007669"/>
    <property type="project" value="UniProtKB-KW"/>
</dbReference>
<sequence>MGRALELVIFDCDGVLIDSEIIGINLTLRLLESYGVLIDFNEFSGEFSGLSWDELIDKVREQKGVVLPASINRTFYTSLREEFAKKLKRTDGTLDVLCSLNFPKCICSNSPWSQLDYSLSLVGLSQFFPERIFSAVDLGPGHAKPQPDIFLHAARVLNVAPENTIVIEDSVHGVMAASRAGMTVIGYIGGAHTYPLHGEKLRSAGARVIINSMYQLPAEIARFIG</sequence>
<dbReference type="KEGG" id="rtg:NCTC13098_02412"/>
<dbReference type="Proteomes" id="UP000274346">
    <property type="component" value="Chromosome"/>
</dbReference>
<dbReference type="InterPro" id="IPR006439">
    <property type="entry name" value="HAD-SF_hydro_IA"/>
</dbReference>
<dbReference type="InterPro" id="IPR051600">
    <property type="entry name" value="Beta-PGM-like"/>
</dbReference>
<dbReference type="SFLD" id="SFLDG01129">
    <property type="entry name" value="C1.5:_HAD__Beta-PGM__Phosphata"/>
    <property type="match status" value="1"/>
</dbReference>
<protein>
    <submittedName>
        <fullName evidence="5">Phosphorylated carbohydrates phosphatase TM_1254</fullName>
        <ecNumber evidence="5">3.1.3.-</ecNumber>
    </submittedName>
</protein>
<dbReference type="GO" id="GO:0016787">
    <property type="term" value="F:hydrolase activity"/>
    <property type="evidence" value="ECO:0007669"/>
    <property type="project" value="UniProtKB-KW"/>
</dbReference>
<dbReference type="PANTHER" id="PTHR46193:SF10">
    <property type="entry name" value="6-PHOSPHOGLUCONATE PHOSPHATASE"/>
    <property type="match status" value="1"/>
</dbReference>
<dbReference type="Gene3D" id="1.10.150.240">
    <property type="entry name" value="Putative phosphatase, domain 2"/>
    <property type="match status" value="1"/>
</dbReference>
<dbReference type="SFLD" id="SFLDS00003">
    <property type="entry name" value="Haloacid_Dehalogenase"/>
    <property type="match status" value="1"/>
</dbReference>
<keyword evidence="3" id="KW-0479">Metal-binding</keyword>
<evidence type="ECO:0000256" key="3">
    <source>
        <dbReference type="ARBA" id="ARBA00022723"/>
    </source>
</evidence>
<dbReference type="PANTHER" id="PTHR46193">
    <property type="entry name" value="6-PHOSPHOGLUCONATE PHOSPHATASE"/>
    <property type="match status" value="1"/>
</dbReference>
<evidence type="ECO:0000256" key="4">
    <source>
        <dbReference type="ARBA" id="ARBA00022842"/>
    </source>
</evidence>
<evidence type="ECO:0000256" key="1">
    <source>
        <dbReference type="ARBA" id="ARBA00001946"/>
    </source>
</evidence>
<dbReference type="Pfam" id="PF13419">
    <property type="entry name" value="HAD_2"/>
    <property type="match status" value="1"/>
</dbReference>
<name>A0A3P8KBI4_RAOTE</name>
<dbReference type="SUPFAM" id="SSF56784">
    <property type="entry name" value="HAD-like"/>
    <property type="match status" value="1"/>
</dbReference>
<organism evidence="5 6">
    <name type="scientific">Raoultella terrigena</name>
    <name type="common">Klebsiella terrigena</name>
    <dbReference type="NCBI Taxonomy" id="577"/>
    <lineage>
        <taxon>Bacteria</taxon>
        <taxon>Pseudomonadati</taxon>
        <taxon>Pseudomonadota</taxon>
        <taxon>Gammaproteobacteria</taxon>
        <taxon>Enterobacterales</taxon>
        <taxon>Enterobacteriaceae</taxon>
        <taxon>Klebsiella/Raoultella group</taxon>
        <taxon>Raoultella</taxon>
    </lineage>
</organism>
<evidence type="ECO:0000313" key="5">
    <source>
        <dbReference type="EMBL" id="VDR26075.1"/>
    </source>
</evidence>
<dbReference type="Gene3D" id="3.40.50.1000">
    <property type="entry name" value="HAD superfamily/HAD-like"/>
    <property type="match status" value="1"/>
</dbReference>